<organism evidence="2 3">
    <name type="scientific">Marininema halotolerans</name>
    <dbReference type="NCBI Taxonomy" id="1155944"/>
    <lineage>
        <taxon>Bacteria</taxon>
        <taxon>Bacillati</taxon>
        <taxon>Bacillota</taxon>
        <taxon>Bacilli</taxon>
        <taxon>Bacillales</taxon>
        <taxon>Thermoactinomycetaceae</taxon>
        <taxon>Marininema</taxon>
    </lineage>
</organism>
<keyword evidence="3" id="KW-1185">Reference proteome</keyword>
<accession>A0A1I6SV77</accession>
<dbReference type="Pfam" id="PF10057">
    <property type="entry name" value="MpsC"/>
    <property type="match status" value="1"/>
</dbReference>
<reference evidence="3" key="1">
    <citation type="submission" date="2016-10" db="EMBL/GenBank/DDBJ databases">
        <authorList>
            <person name="Varghese N."/>
            <person name="Submissions S."/>
        </authorList>
    </citation>
    <scope>NUCLEOTIDE SEQUENCE [LARGE SCALE GENOMIC DNA]</scope>
    <source>
        <strain evidence="3">DSM 45789</strain>
    </source>
</reference>
<dbReference type="Proteomes" id="UP000198660">
    <property type="component" value="Unassembled WGS sequence"/>
</dbReference>
<dbReference type="AlphaFoldDB" id="A0A1I6SV77"/>
<proteinExistence type="predicted"/>
<sequence length="139" mass="15621">MSEGERDIQLSVRKSNTNIGKSSPSPSTRGALKKELAQLNNQVSQEMYGIGVKKQKVEIMGDKIVIFTEQKRIPALAILDGKYDELTLSVDAALVREFKERLKSHVEMQFGLTVRSILKDYDPETEVACIVILLDRPLM</sequence>
<feature type="domain" description="Na+-translocating membrane potential-generating system MpsC" evidence="1">
    <location>
        <begin position="28"/>
        <end position="136"/>
    </location>
</feature>
<evidence type="ECO:0000313" key="2">
    <source>
        <dbReference type="EMBL" id="SFS80780.1"/>
    </source>
</evidence>
<dbReference type="InterPro" id="IPR018745">
    <property type="entry name" value="MpsC"/>
</dbReference>
<name>A0A1I6SV77_9BACL</name>
<dbReference type="EMBL" id="FPAA01000008">
    <property type="protein sequence ID" value="SFS80780.1"/>
    <property type="molecule type" value="Genomic_DNA"/>
</dbReference>
<protein>
    <submittedName>
        <fullName evidence="2">Uncharacterized conserved protein</fullName>
    </submittedName>
</protein>
<evidence type="ECO:0000259" key="1">
    <source>
        <dbReference type="Pfam" id="PF10057"/>
    </source>
</evidence>
<gene>
    <name evidence="2" type="ORF">SAMN05444972_10859</name>
</gene>
<evidence type="ECO:0000313" key="3">
    <source>
        <dbReference type="Proteomes" id="UP000198660"/>
    </source>
</evidence>
<dbReference type="OrthoDB" id="6163890at2"/>